<dbReference type="PATRIC" id="fig|1348657.5.peg.3302"/>
<accession>S9ZL83</accession>
<proteinExistence type="predicted"/>
<dbReference type="Proteomes" id="UP000015455">
    <property type="component" value="Unassembled WGS sequence"/>
</dbReference>
<keyword evidence="2" id="KW-1185">Reference proteome</keyword>
<dbReference type="Pfam" id="PF13563">
    <property type="entry name" value="2_5_RNA_ligase2"/>
    <property type="match status" value="1"/>
</dbReference>
<dbReference type="Gene3D" id="3.90.1140.10">
    <property type="entry name" value="Cyclic phosphodiesterase"/>
    <property type="match status" value="1"/>
</dbReference>
<name>S9ZL83_9RHOO</name>
<organism evidence="1 2">
    <name type="scientific">Thauera terpenica 58Eu</name>
    <dbReference type="NCBI Taxonomy" id="1348657"/>
    <lineage>
        <taxon>Bacteria</taxon>
        <taxon>Pseudomonadati</taxon>
        <taxon>Pseudomonadota</taxon>
        <taxon>Betaproteobacteria</taxon>
        <taxon>Rhodocyclales</taxon>
        <taxon>Zoogloeaceae</taxon>
        <taxon>Thauera</taxon>
    </lineage>
</organism>
<gene>
    <name evidence="1" type="ORF">M622_06580</name>
</gene>
<protein>
    <recommendedName>
        <fullName evidence="3">2'-5' RNA ligase</fullName>
    </recommendedName>
</protein>
<dbReference type="AlphaFoldDB" id="S9ZL83"/>
<dbReference type="InterPro" id="IPR009097">
    <property type="entry name" value="Cyclic_Pdiesterase"/>
</dbReference>
<evidence type="ECO:0000313" key="2">
    <source>
        <dbReference type="Proteomes" id="UP000015455"/>
    </source>
</evidence>
<dbReference type="EMBL" id="ATJV01000092">
    <property type="protein sequence ID" value="EPZ14237.1"/>
    <property type="molecule type" value="Genomic_DNA"/>
</dbReference>
<dbReference type="eggNOG" id="COG1514">
    <property type="taxonomic scope" value="Bacteria"/>
</dbReference>
<evidence type="ECO:0000313" key="1">
    <source>
        <dbReference type="EMBL" id="EPZ14237.1"/>
    </source>
</evidence>
<sequence>MQDTLSPSSAKTIRNVQRDFPEWHLGRPHYLLWALDVDLEPVRQRVAAAQRHLSTRLLAGYVREPHITLSLCGFPSAAPRQLDDFGAEILHQQIEALHRLRPQAFTIAIGALDGFSSAPYLSVADDGGHIERLRTSLDLCPHPLARTDYRPHVTIGLYADAWSLAQIEAELARFAPGAPLRVEVSRLSLFAYASAQIGGRLTRVADFDFATTPPALLTQQTGILPFSWP</sequence>
<dbReference type="STRING" id="1348657.M622_06580"/>
<dbReference type="SUPFAM" id="SSF55144">
    <property type="entry name" value="LigT-like"/>
    <property type="match status" value="1"/>
</dbReference>
<reference evidence="1 2" key="1">
    <citation type="submission" date="2013-06" db="EMBL/GenBank/DDBJ databases">
        <title>Draft genome sequence of Thauera terpenica.</title>
        <authorList>
            <person name="Liu B."/>
            <person name="Frostegard A.H."/>
            <person name="Shapleigh J.P."/>
        </authorList>
    </citation>
    <scope>NUCLEOTIDE SEQUENCE [LARGE SCALE GENOMIC DNA]</scope>
    <source>
        <strain evidence="1 2">58Eu</strain>
    </source>
</reference>
<evidence type="ECO:0008006" key="3">
    <source>
        <dbReference type="Google" id="ProtNLM"/>
    </source>
</evidence>
<comment type="caution">
    <text evidence="1">The sequence shown here is derived from an EMBL/GenBank/DDBJ whole genome shotgun (WGS) entry which is preliminary data.</text>
</comment>
<dbReference type="RefSeq" id="WP_021250694.1">
    <property type="nucleotide sequence ID" value="NZ_ATJV01000092.1"/>
</dbReference>
<dbReference type="OrthoDB" id="5540889at2"/>